<dbReference type="RefSeq" id="WP_274689900.1">
    <property type="nucleotide sequence ID" value="NZ_JAPMOU010000022.1"/>
</dbReference>
<accession>A0ABT5UB66</accession>
<feature type="domain" description="Hydantoinase A/oxoprolinase" evidence="1">
    <location>
        <begin position="215"/>
        <end position="491"/>
    </location>
</feature>
<dbReference type="PANTHER" id="PTHR11365">
    <property type="entry name" value="5-OXOPROLINASE RELATED"/>
    <property type="match status" value="1"/>
</dbReference>
<evidence type="ECO:0000313" key="4">
    <source>
        <dbReference type="EMBL" id="MDE1463562.1"/>
    </source>
</evidence>
<proteinExistence type="predicted"/>
<comment type="caution">
    <text evidence="4">The sequence shown here is derived from an EMBL/GenBank/DDBJ whole genome shotgun (WGS) entry which is preliminary data.</text>
</comment>
<dbReference type="InterPro" id="IPR008040">
    <property type="entry name" value="Hydant_A_N"/>
</dbReference>
<dbReference type="InterPro" id="IPR045079">
    <property type="entry name" value="Oxoprolinase-like"/>
</dbReference>
<dbReference type="InterPro" id="IPR049517">
    <property type="entry name" value="ACX-like_C"/>
</dbReference>
<evidence type="ECO:0000313" key="5">
    <source>
        <dbReference type="Proteomes" id="UP001528823"/>
    </source>
</evidence>
<feature type="domain" description="Hydantoinase/oxoprolinase N-terminal" evidence="2">
    <location>
        <begin position="8"/>
        <end position="195"/>
    </location>
</feature>
<evidence type="ECO:0000259" key="2">
    <source>
        <dbReference type="Pfam" id="PF05378"/>
    </source>
</evidence>
<name>A0ABT5UB66_9GAMM</name>
<dbReference type="Proteomes" id="UP001528823">
    <property type="component" value="Unassembled WGS sequence"/>
</dbReference>
<feature type="domain" description="Acetophenone carboxylase-like C-terminal" evidence="3">
    <location>
        <begin position="510"/>
        <end position="672"/>
    </location>
</feature>
<sequence>MTHPLHLLGVDTGGTFTDFVYLKIAPLSTISATTGDQVTADVLIHKVLSTPQAPAQAILQGISEIGLKPLVQSGDLLLIHGSTVATNAALEGKGVKTLYVTNEGFADVLTIGRQQRQELYNLQPDPIKPPVPKELCVEVGCRLDAQGNNILPLTGIDIYKIQQAVAEHEPAAVAINLLFSFLNDADEKALEAVISDRTFTSRSSFVLPEYREYERGMATWLNAWLGPIVANYLNELCQVTTPCPVTVMQSSGGTIAAEQASNRAVNLLLSGPAGGLSAASFIGDLIEQDKLITFDMGGTSTDVALIDGKVKLTNEGKIANYSVAVPMVDMHTIGAGGGSIAYLDSGGMLQVGPVSAGADPGPACYGLGGENPTVTDANLILGHLPAATQLGGNLKLDVKAAKQAVATLVEAAGLATEEIAKGIIQLANEHMVNAIRVISVQKGYDPQEFTLCCFGGAGGLHVCAVADALGMTQAVVPVNSGVLSALGMLAAPRSRQLVHTYRKPFSQLTEKEVHQAFCRLKHNGIAELMAEGLLESELTLNAEVEMRYLGQSFTLAIPCNWQQPDLSAMSDAFHLAHQVHYGHQMASEVELVNLRLALKAPNVAIELPEIDIKPLTEAGFCHVHGVAGKVPVYQRVELGQGIIIQGPAIVCEQVATTYLAPGWQAEVDRFGNLQLNCQNN</sequence>
<organism evidence="4 5">
    <name type="scientific">Spartinivicinus poritis</name>
    <dbReference type="NCBI Taxonomy" id="2994640"/>
    <lineage>
        <taxon>Bacteria</taxon>
        <taxon>Pseudomonadati</taxon>
        <taxon>Pseudomonadota</taxon>
        <taxon>Gammaproteobacteria</taxon>
        <taxon>Oceanospirillales</taxon>
        <taxon>Zooshikellaceae</taxon>
        <taxon>Spartinivicinus</taxon>
    </lineage>
</organism>
<reference evidence="4 5" key="1">
    <citation type="submission" date="2022-11" db="EMBL/GenBank/DDBJ databases">
        <title>Spartinivicinus poritis sp. nov., isolated from scleractinian coral Porites lutea.</title>
        <authorList>
            <person name="Zhang G."/>
            <person name="Cai L."/>
            <person name="Wei Q."/>
        </authorList>
    </citation>
    <scope>NUCLEOTIDE SEQUENCE [LARGE SCALE GENOMIC DNA]</scope>
    <source>
        <strain evidence="4 5">A2-2</strain>
    </source>
</reference>
<evidence type="ECO:0000259" key="3">
    <source>
        <dbReference type="Pfam" id="PF19278"/>
    </source>
</evidence>
<gene>
    <name evidence="4" type="ORF">ORQ98_16535</name>
</gene>
<dbReference type="InterPro" id="IPR002821">
    <property type="entry name" value="Hydantoinase_A"/>
</dbReference>
<dbReference type="Pfam" id="PF19278">
    <property type="entry name" value="Hydant_A_C"/>
    <property type="match status" value="1"/>
</dbReference>
<dbReference type="EMBL" id="JAPMOU010000022">
    <property type="protein sequence ID" value="MDE1463562.1"/>
    <property type="molecule type" value="Genomic_DNA"/>
</dbReference>
<dbReference type="Pfam" id="PF05378">
    <property type="entry name" value="Hydant_A_N"/>
    <property type="match status" value="1"/>
</dbReference>
<evidence type="ECO:0000259" key="1">
    <source>
        <dbReference type="Pfam" id="PF01968"/>
    </source>
</evidence>
<protein>
    <submittedName>
        <fullName evidence="4">Hydantoinase/oxoprolinase family protein</fullName>
    </submittedName>
</protein>
<keyword evidence="5" id="KW-1185">Reference proteome</keyword>
<dbReference type="PANTHER" id="PTHR11365:SF23">
    <property type="entry name" value="HYPOTHETICAL 5-OXOPROLINASE (EUROFUNG)-RELATED"/>
    <property type="match status" value="1"/>
</dbReference>
<dbReference type="Pfam" id="PF01968">
    <property type="entry name" value="Hydantoinase_A"/>
    <property type="match status" value="1"/>
</dbReference>